<dbReference type="Proteomes" id="UP000544122">
    <property type="component" value="Unassembled WGS sequence"/>
</dbReference>
<reference evidence="2 3" key="1">
    <citation type="submission" date="2020-03" db="EMBL/GenBank/DDBJ databases">
        <title>Bradyrhizobium diversity isolated from nodules of Indigofera sp.</title>
        <authorList>
            <person name="Klepa M."/>
            <person name="Helene L."/>
            <person name="Hungria M."/>
        </authorList>
    </citation>
    <scope>NUCLEOTIDE SEQUENCE [LARGE SCALE GENOMIC DNA]</scope>
    <source>
        <strain evidence="2 3">WSM 1791</strain>
    </source>
</reference>
<dbReference type="InterPro" id="IPR003111">
    <property type="entry name" value="Lon_prtase_N"/>
</dbReference>
<dbReference type="EMBL" id="JAAVLX010000007">
    <property type="protein sequence ID" value="NOJ42347.1"/>
    <property type="molecule type" value="Genomic_DNA"/>
</dbReference>
<evidence type="ECO:0000259" key="1">
    <source>
        <dbReference type="PROSITE" id="PS51787"/>
    </source>
</evidence>
<dbReference type="InterPro" id="IPR015947">
    <property type="entry name" value="PUA-like_sf"/>
</dbReference>
<keyword evidence="3" id="KW-1185">Reference proteome</keyword>
<dbReference type="Pfam" id="PF02190">
    <property type="entry name" value="LON_substr_bdg"/>
    <property type="match status" value="1"/>
</dbReference>
<comment type="caution">
    <text evidence="2">The sequence shown here is derived from an EMBL/GenBank/DDBJ whole genome shotgun (WGS) entry which is preliminary data.</text>
</comment>
<dbReference type="SUPFAM" id="SSF88697">
    <property type="entry name" value="PUA domain-like"/>
    <property type="match status" value="1"/>
</dbReference>
<evidence type="ECO:0000313" key="3">
    <source>
        <dbReference type="Proteomes" id="UP000544122"/>
    </source>
</evidence>
<accession>A0A7Y4LXC2</accession>
<dbReference type="Gene3D" id="1.20.58.1480">
    <property type="match status" value="1"/>
</dbReference>
<sequence length="111" mass="12212">MSWCLQAGRIFGSGDWPCEESRGQTAEAAALSGATIDAYRIYANLDYAAMPKRLQVRLRLPNIEDPGMLAASVAPLLSTGIEQRQHLLEACDVVTRLEKILELLKVRQQAA</sequence>
<name>A0A7Y4LXC2_9BRAD</name>
<proteinExistence type="predicted"/>
<dbReference type="AlphaFoldDB" id="A0A7Y4LXC2"/>
<feature type="domain" description="Lon N-terminal" evidence="1">
    <location>
        <begin position="1"/>
        <end position="108"/>
    </location>
</feature>
<organism evidence="2 3">
    <name type="scientific">Bradyrhizobium australiense</name>
    <dbReference type="NCBI Taxonomy" id="2721161"/>
    <lineage>
        <taxon>Bacteria</taxon>
        <taxon>Pseudomonadati</taxon>
        <taxon>Pseudomonadota</taxon>
        <taxon>Alphaproteobacteria</taxon>
        <taxon>Hyphomicrobiales</taxon>
        <taxon>Nitrobacteraceae</taxon>
        <taxon>Bradyrhizobium</taxon>
    </lineage>
</organism>
<evidence type="ECO:0000313" key="2">
    <source>
        <dbReference type="EMBL" id="NOJ42347.1"/>
    </source>
</evidence>
<gene>
    <name evidence="2" type="ORF">HCN58_22615</name>
</gene>
<protein>
    <recommendedName>
        <fullName evidence="1">Lon N-terminal domain-containing protein</fullName>
    </recommendedName>
</protein>
<dbReference type="PROSITE" id="PS51787">
    <property type="entry name" value="LON_N"/>
    <property type="match status" value="1"/>
</dbReference>
<dbReference type="RefSeq" id="WP_171581577.1">
    <property type="nucleotide sequence ID" value="NZ_JAAVLX010000007.1"/>
</dbReference>